<dbReference type="EMBL" id="JAMQJY010000002">
    <property type="protein sequence ID" value="MCM2676846.1"/>
    <property type="molecule type" value="Genomic_DNA"/>
</dbReference>
<comment type="caution">
    <text evidence="1">The sequence shown here is derived from an EMBL/GenBank/DDBJ whole genome shotgun (WGS) entry which is preliminary data.</text>
</comment>
<evidence type="ECO:0000313" key="2">
    <source>
        <dbReference type="Proteomes" id="UP001203665"/>
    </source>
</evidence>
<dbReference type="RefSeq" id="WP_251609956.1">
    <property type="nucleotide sequence ID" value="NZ_JAMQJY010000002.1"/>
</dbReference>
<sequence>MNNKQLIAYIVLVRRKMFKSSNSSQLEQSKKKCSHCKKKKHLIEEVIQSGEQTGTSLTAEEIKELLHM</sequence>
<reference evidence="1" key="1">
    <citation type="submission" date="2022-06" db="EMBL/GenBank/DDBJ databases">
        <title>Alkalicoccobacillus porphyridii sp. nov., isolated from a marine red alga, Porphyridium purpureum and reclassification of Shouchella plakortidis and Shouchella gibsonii as Alkalicoccobacillus plakortidis comb. nov. and Alkalicoccobacillus gibsonii comb. nov.</title>
        <authorList>
            <person name="Kim K.H."/>
            <person name="Lee J.K."/>
            <person name="Han D.M."/>
            <person name="Baek J.H."/>
            <person name="Jeon C.O."/>
        </authorList>
    </citation>
    <scope>NUCLEOTIDE SEQUENCE</scope>
    <source>
        <strain evidence="1">DSM 19153</strain>
    </source>
</reference>
<organism evidence="1 2">
    <name type="scientific">Alkalicoccobacillus plakortidis</name>
    <dbReference type="NCBI Taxonomy" id="444060"/>
    <lineage>
        <taxon>Bacteria</taxon>
        <taxon>Bacillati</taxon>
        <taxon>Bacillota</taxon>
        <taxon>Bacilli</taxon>
        <taxon>Bacillales</taxon>
        <taxon>Bacillaceae</taxon>
        <taxon>Alkalicoccobacillus</taxon>
    </lineage>
</organism>
<name>A0ABT0XLQ9_9BACI</name>
<accession>A0ABT0XLQ9</accession>
<protein>
    <submittedName>
        <fullName evidence="1">Uncharacterized protein</fullName>
    </submittedName>
</protein>
<proteinExistence type="predicted"/>
<evidence type="ECO:0000313" key="1">
    <source>
        <dbReference type="EMBL" id="MCM2676846.1"/>
    </source>
</evidence>
<keyword evidence="2" id="KW-1185">Reference proteome</keyword>
<dbReference type="Proteomes" id="UP001203665">
    <property type="component" value="Unassembled WGS sequence"/>
</dbReference>
<gene>
    <name evidence="1" type="ORF">NDM98_16275</name>
</gene>